<evidence type="ECO:0000313" key="12">
    <source>
        <dbReference type="Proteomes" id="UP001306508"/>
    </source>
</evidence>
<dbReference type="Proteomes" id="UP001306508">
    <property type="component" value="Unassembled WGS sequence"/>
</dbReference>
<evidence type="ECO:0000256" key="8">
    <source>
        <dbReference type="PROSITE-ProRule" id="PRU00782"/>
    </source>
</evidence>
<reference evidence="12" key="1">
    <citation type="submission" date="2023-07" db="EMBL/GenBank/DDBJ databases">
        <title>A draft genome of Kazachstania heterogenica Y-27499.</title>
        <authorList>
            <person name="Donic C."/>
            <person name="Kralova J.S."/>
            <person name="Fidel L."/>
            <person name="Ben-Dor S."/>
            <person name="Jung S."/>
        </authorList>
    </citation>
    <scope>NUCLEOTIDE SEQUENCE [LARGE SCALE GENOMIC DNA]</scope>
    <source>
        <strain evidence="12">Y27499</strain>
    </source>
</reference>
<keyword evidence="3 8" id="KW-0067">ATP-binding</keyword>
<evidence type="ECO:0000259" key="10">
    <source>
        <dbReference type="PROSITE" id="PS51456"/>
    </source>
</evidence>
<evidence type="ECO:0000313" key="11">
    <source>
        <dbReference type="EMBL" id="KAK5781384.1"/>
    </source>
</evidence>
<dbReference type="PROSITE" id="PS51456">
    <property type="entry name" value="MYOSIN_MOTOR"/>
    <property type="match status" value="1"/>
</dbReference>
<keyword evidence="5 8" id="KW-0518">Myosin</keyword>
<dbReference type="Gene3D" id="1.20.58.530">
    <property type="match status" value="1"/>
</dbReference>
<dbReference type="InterPro" id="IPR001609">
    <property type="entry name" value="Myosin_head_motor_dom-like"/>
</dbReference>
<feature type="domain" description="Myosin motor" evidence="10">
    <location>
        <begin position="73"/>
        <end position="760"/>
    </location>
</feature>
<dbReference type="GO" id="GO:0000146">
    <property type="term" value="F:microfilament motor activity"/>
    <property type="evidence" value="ECO:0007669"/>
    <property type="project" value="TreeGrafter"/>
</dbReference>
<keyword evidence="6 8" id="KW-0505">Motor protein</keyword>
<evidence type="ECO:0000256" key="5">
    <source>
        <dbReference type="ARBA" id="ARBA00023123"/>
    </source>
</evidence>
<dbReference type="GO" id="GO:0007015">
    <property type="term" value="P:actin filament organization"/>
    <property type="evidence" value="ECO:0007669"/>
    <property type="project" value="TreeGrafter"/>
</dbReference>
<dbReference type="Pfam" id="PF00063">
    <property type="entry name" value="Myosin_head"/>
    <property type="match status" value="1"/>
</dbReference>
<dbReference type="Gene3D" id="1.20.120.720">
    <property type="entry name" value="Myosin VI head, motor domain, U50 subdomain"/>
    <property type="match status" value="1"/>
</dbReference>
<dbReference type="GO" id="GO:0005524">
    <property type="term" value="F:ATP binding"/>
    <property type="evidence" value="ECO:0007669"/>
    <property type="project" value="UniProtKB-UniRule"/>
</dbReference>
<dbReference type="GO" id="GO:0051015">
    <property type="term" value="F:actin filament binding"/>
    <property type="evidence" value="ECO:0007669"/>
    <property type="project" value="TreeGrafter"/>
</dbReference>
<organism evidence="11 12">
    <name type="scientific">Arxiozyma heterogenica</name>
    <dbReference type="NCBI Taxonomy" id="278026"/>
    <lineage>
        <taxon>Eukaryota</taxon>
        <taxon>Fungi</taxon>
        <taxon>Dikarya</taxon>
        <taxon>Ascomycota</taxon>
        <taxon>Saccharomycotina</taxon>
        <taxon>Saccharomycetes</taxon>
        <taxon>Saccharomycetales</taxon>
        <taxon>Saccharomycetaceae</taxon>
        <taxon>Arxiozyma</taxon>
    </lineage>
</organism>
<sequence length="1870" mass="218640">MVVSNSALVWIPNEEHTFIRAKFISDDGATAKCNLNINDDSNDNNTDQTATDINTIIEIPLKNVHPVNPSNFDLIDNMSELTYLNEPSVLYNLENRYSHDLIYTYSGLFLVAINPYCQLDIYSSEYINLYHGLKKDIDNTLNNNDDSVKPHIFAIAETAYQNLLTQKVNQTILVTGESGAGKTENTKKILQYLAAITWHNQSLPSEQSFENRILQSNPILESFGNAQTVRNNNSSRFGKFIKIQFDSFGKINGANIEWYLLEKSRIIQQHSQERNYHVFYQFLTSVPLNELNTKFKLPSNVVKDYKILSSSNQVIPGVNDQHNFKELIEAMETVGFTDDDIQSIFTIISIILLIGNIEFQSDRSPQAAFTNDIKPLTELLGVSTEDFQRSIVRPRSKAGKEWVSQSKDAKNARFILNSLSRILYEKLFAHIVDQINLSLNYQNNSDNANHIGLLDIAGFEIFKDNSFEQLCINYTNEKLQQFFNHHMFILEQNEYVKEKIQWQYIDYGKDLQSTIDLIEQKIQPSGILPLLDEESILSNSTDDTFLQKLINSWENKSDRFKRSKLSNGFILKHYAGDVEYNVDGWLSKNKDPLNDDLLLTLTNSSNKLISSFFDQESSNLSKSFRTTSYRHREQQISLLHQLSLSHPHFVRCIIPNNNKIAKKFDRSLILDQLRCNGVLEGIRIAREGYPNRILFKEFYQRYNILANQNGFDFNINNINYKKQAEVILSCLHIDPTLFKIGITKLFFKAGVLANLEHEKETMLITITSRLNSRYRGHLVRNKIKNRLVRLKSIRILLDAFRTYNRLMEDPWYNLFIRVKPLLSSTQDIVKTKKFHSQIKDLENKLLQSEKNNTELQQDKEELNRQLGSVREMLKAESLKLTEKQNILDDIDKRRHLLETQIAEMRQLSESLENEKRDIIVKYEDSQTTISKINATILEKDEIIKELDKVKVNLESRLEEMKSSFDDKLNNHNSLIKEKSTLDNTIKSLHEQIKSKDNEISQIKRQLEISEKDLDIKLATLEKNTNASMKRLETLINENKDLKIQVNKYKKSQELLQKQIKTKDHELIRLKDKIQSYINDMNKISQQREEIILENTQYTNELKNLREQLNSIKSKYEILETKYSQKKEEVNRASHFIPGKFEIEKMKELQDRLDQEISLNRYLQSQLNNTNSPSRYLASNRDKPNEELVNNYDELKLKLNQTSYALQEEIEKQKDLIGRLRFTETRLASSSFDYQTAKGQIKKLRQIIEKANLGVDIEKELQSLPTVDVNIEKLNLEVQHLKRQLNLESKARIDAENVAAALHGKFNKIQKDDSSSNIYKLKFEASEERVKSLEKKLRSVPKNSPSTGDLFKNRQTVSQYEEDVRSQKLENYKLQDTLLESDKKISKLQFEVKQLHSKETLLNEQISRLEEDLNDSEKQKKLIMSTMTQQKQQYEDCLADLQANEVQLKDYMNSLQQAEEDVKNMADIIDKLKLQNKQKDKVIWETETSKNDIDMQLQESILELKRVQDINKLLKSDMDHLKEALAKGNDNTHYLNEIEALKLSLSESSRRETDLKKEISTLNYRLETLGNESDAKISDLLKQISHYTNLAEVLSQERDVADAAEQNLQKEYNEINSKHDELNSKMQFLTNDHEKLINDMNELQIKYTETKKLLTQSNGEKHDMLQQIKYLEETLNLQKEQNERNDELLGNLQEQLNHYKENFDTVKHENINLKEEHENMINSNEQLQNEINTLKEKLEDRSEQNKWLAKIHELETLVTKETEEKYEEMKKRKNYEMIIDDLKDKNERQSEVIQLANEDRDQFERNILQYNKQIGDLEKLVSKQEVDLKRFVRDNSYYQEKVSDLEKELAFWKDKASDRNNNIDSTSNGTF</sequence>
<feature type="binding site" evidence="8">
    <location>
        <begin position="176"/>
        <end position="183"/>
    </location>
    <ligand>
        <name>ATP</name>
        <dbReference type="ChEBI" id="CHEBI:30616"/>
    </ligand>
</feature>
<comment type="caution">
    <text evidence="11">The sequence shown here is derived from an EMBL/GenBank/DDBJ whole genome shotgun (WGS) entry which is preliminary data.</text>
</comment>
<protein>
    <recommendedName>
        <fullName evidence="10">Myosin motor domain-containing protein</fullName>
    </recommendedName>
</protein>
<accession>A0AAN7W519</accession>
<evidence type="ECO:0000256" key="3">
    <source>
        <dbReference type="ARBA" id="ARBA00022840"/>
    </source>
</evidence>
<dbReference type="InterPro" id="IPR036961">
    <property type="entry name" value="Kinesin_motor_dom_sf"/>
</dbReference>
<dbReference type="GO" id="GO:0016459">
    <property type="term" value="C:myosin complex"/>
    <property type="evidence" value="ECO:0007669"/>
    <property type="project" value="UniProtKB-KW"/>
</dbReference>
<keyword evidence="2 8" id="KW-0547">Nucleotide-binding</keyword>
<feature type="coiled-coil region" evidence="9">
    <location>
        <begin position="1590"/>
        <end position="1743"/>
    </location>
</feature>
<evidence type="ECO:0000256" key="4">
    <source>
        <dbReference type="ARBA" id="ARBA00023054"/>
    </source>
</evidence>
<evidence type="ECO:0000256" key="9">
    <source>
        <dbReference type="SAM" id="Coils"/>
    </source>
</evidence>
<feature type="region of interest" description="Actin-binding" evidence="8">
    <location>
        <begin position="635"/>
        <end position="657"/>
    </location>
</feature>
<evidence type="ECO:0000256" key="7">
    <source>
        <dbReference type="ARBA" id="ARBA00023203"/>
    </source>
</evidence>
<feature type="coiled-coil region" evidence="9">
    <location>
        <begin position="831"/>
        <end position="1128"/>
    </location>
</feature>
<dbReference type="PRINTS" id="PR00193">
    <property type="entry name" value="MYOSINHEAVY"/>
</dbReference>
<dbReference type="SUPFAM" id="SSF52540">
    <property type="entry name" value="P-loop containing nucleoside triphosphate hydrolases"/>
    <property type="match status" value="1"/>
</dbReference>
<dbReference type="Gene3D" id="3.40.850.10">
    <property type="entry name" value="Kinesin motor domain"/>
    <property type="match status" value="1"/>
</dbReference>
<dbReference type="GO" id="GO:0005737">
    <property type="term" value="C:cytoplasm"/>
    <property type="evidence" value="ECO:0007669"/>
    <property type="project" value="TreeGrafter"/>
</dbReference>
<dbReference type="PANTHER" id="PTHR13140">
    <property type="entry name" value="MYOSIN"/>
    <property type="match status" value="1"/>
</dbReference>
<dbReference type="Gene3D" id="1.10.10.820">
    <property type="match status" value="1"/>
</dbReference>
<evidence type="ECO:0000256" key="6">
    <source>
        <dbReference type="ARBA" id="ARBA00023175"/>
    </source>
</evidence>
<dbReference type="PROSITE" id="PS50096">
    <property type="entry name" value="IQ"/>
    <property type="match status" value="1"/>
</dbReference>
<feature type="coiled-coil region" evidence="9">
    <location>
        <begin position="1771"/>
        <end position="1854"/>
    </location>
</feature>
<dbReference type="CDD" id="cd01377">
    <property type="entry name" value="MYSc_class_II"/>
    <property type="match status" value="1"/>
</dbReference>
<keyword evidence="7 8" id="KW-0009">Actin-binding</keyword>
<evidence type="ECO:0000256" key="1">
    <source>
        <dbReference type="ARBA" id="ARBA00008314"/>
    </source>
</evidence>
<keyword evidence="12" id="KW-1185">Reference proteome</keyword>
<dbReference type="SMART" id="SM00242">
    <property type="entry name" value="MYSc"/>
    <property type="match status" value="1"/>
</dbReference>
<proteinExistence type="inferred from homology"/>
<dbReference type="EMBL" id="JAWIZZ010000036">
    <property type="protein sequence ID" value="KAK5781384.1"/>
    <property type="molecule type" value="Genomic_DNA"/>
</dbReference>
<gene>
    <name evidence="11" type="ORF">RI543_001226</name>
</gene>
<dbReference type="InterPro" id="IPR027417">
    <property type="entry name" value="P-loop_NTPase"/>
</dbReference>
<feature type="coiled-coil region" evidence="9">
    <location>
        <begin position="1391"/>
        <end position="1474"/>
    </location>
</feature>
<name>A0AAN7W519_9SACH</name>
<dbReference type="GO" id="GO:0016020">
    <property type="term" value="C:membrane"/>
    <property type="evidence" value="ECO:0007669"/>
    <property type="project" value="TreeGrafter"/>
</dbReference>
<comment type="similarity">
    <text evidence="1 8">Belongs to the TRAFAC class myosin-kinesin ATPase superfamily. Myosin family.</text>
</comment>
<dbReference type="SUPFAM" id="SSF90257">
    <property type="entry name" value="Myosin rod fragments"/>
    <property type="match status" value="1"/>
</dbReference>
<evidence type="ECO:0000256" key="2">
    <source>
        <dbReference type="ARBA" id="ARBA00022741"/>
    </source>
</evidence>
<keyword evidence="4 9" id="KW-0175">Coiled coil</keyword>
<dbReference type="PANTHER" id="PTHR13140:SF857">
    <property type="entry name" value="MYOSIN-11"/>
    <property type="match status" value="1"/>
</dbReference>
<dbReference type="FunFam" id="1.10.10.820:FF:000001">
    <property type="entry name" value="Myosin heavy chain"/>
    <property type="match status" value="1"/>
</dbReference>
<dbReference type="Gene3D" id="1.20.5.4820">
    <property type="match status" value="1"/>
</dbReference>